<feature type="signal peptide" evidence="1">
    <location>
        <begin position="1"/>
        <end position="28"/>
    </location>
</feature>
<dbReference type="AlphaFoldDB" id="A0A368PGJ3"/>
<reference evidence="2" key="2">
    <citation type="submission" date="2015-07" db="EMBL/GenBank/DDBJ databases">
        <authorList>
            <person name="Noorani M."/>
        </authorList>
    </citation>
    <scope>NUCLEOTIDE SEQUENCE</scope>
    <source>
        <strain evidence="2">Yugu1</strain>
    </source>
</reference>
<proteinExistence type="predicted"/>
<organism evidence="2">
    <name type="scientific">Setaria italica</name>
    <name type="common">Foxtail millet</name>
    <name type="synonym">Panicum italicum</name>
    <dbReference type="NCBI Taxonomy" id="4555"/>
    <lineage>
        <taxon>Eukaryota</taxon>
        <taxon>Viridiplantae</taxon>
        <taxon>Streptophyta</taxon>
        <taxon>Embryophyta</taxon>
        <taxon>Tracheophyta</taxon>
        <taxon>Spermatophyta</taxon>
        <taxon>Magnoliopsida</taxon>
        <taxon>Liliopsida</taxon>
        <taxon>Poales</taxon>
        <taxon>Poaceae</taxon>
        <taxon>PACMAD clade</taxon>
        <taxon>Panicoideae</taxon>
        <taxon>Panicodae</taxon>
        <taxon>Paniceae</taxon>
        <taxon>Cenchrinae</taxon>
        <taxon>Setaria</taxon>
    </lineage>
</organism>
<name>A0A368PGJ3_SETIT</name>
<keyword evidence="1" id="KW-0732">Signal</keyword>
<feature type="chain" id="PRO_5016867858" evidence="1">
    <location>
        <begin position="29"/>
        <end position="58"/>
    </location>
</feature>
<gene>
    <name evidence="2" type="ORF">SETIT_1G039100v2</name>
</gene>
<accession>A0A368PGJ3</accession>
<sequence length="58" mass="6148">MSSRSRAARSLALLCFWVAILMCMVCMGSTPVAGIRPYCGSPNPPSKPPEGLPVCISH</sequence>
<evidence type="ECO:0000256" key="1">
    <source>
        <dbReference type="SAM" id="SignalP"/>
    </source>
</evidence>
<reference evidence="2" key="1">
    <citation type="journal article" date="2012" name="Nat. Biotechnol.">
        <title>Reference genome sequence of the model plant Setaria.</title>
        <authorList>
            <person name="Bennetzen J.L."/>
            <person name="Schmutz J."/>
            <person name="Wang H."/>
            <person name="Percifield R."/>
            <person name="Hawkins J."/>
            <person name="Pontaroli A.C."/>
            <person name="Estep M."/>
            <person name="Feng L."/>
            <person name="Vaughn J.N."/>
            <person name="Grimwood J."/>
            <person name="Jenkins J."/>
            <person name="Barry K."/>
            <person name="Lindquist E."/>
            <person name="Hellsten U."/>
            <person name="Deshpande S."/>
            <person name="Wang X."/>
            <person name="Wu X."/>
            <person name="Mitros T."/>
            <person name="Triplett J."/>
            <person name="Yang X."/>
            <person name="Ye C.Y."/>
            <person name="Mauro-Herrera M."/>
            <person name="Wang L."/>
            <person name="Li P."/>
            <person name="Sharma M."/>
            <person name="Sharma R."/>
            <person name="Ronald P.C."/>
            <person name="Panaud O."/>
            <person name="Kellogg E.A."/>
            <person name="Brutnell T.P."/>
            <person name="Doust A.N."/>
            <person name="Tuskan G.A."/>
            <person name="Rokhsar D."/>
            <person name="Devos K.M."/>
        </authorList>
    </citation>
    <scope>NUCLEOTIDE SEQUENCE [LARGE SCALE GENOMIC DNA]</scope>
    <source>
        <strain evidence="2">Yugu1</strain>
    </source>
</reference>
<dbReference type="EMBL" id="CM003528">
    <property type="protein sequence ID" value="RCV04907.1"/>
    <property type="molecule type" value="Genomic_DNA"/>
</dbReference>
<evidence type="ECO:0000313" key="2">
    <source>
        <dbReference type="EMBL" id="RCV04907.1"/>
    </source>
</evidence>
<protein>
    <submittedName>
        <fullName evidence="2">Uncharacterized protein</fullName>
    </submittedName>
</protein>